<dbReference type="InterPro" id="IPR041313">
    <property type="entry name" value="DUF5642"/>
</dbReference>
<organism evidence="3 4">
    <name type="scientific">Mycolicibacterium holsaticum</name>
    <dbReference type="NCBI Taxonomy" id="152142"/>
    <lineage>
        <taxon>Bacteria</taxon>
        <taxon>Bacillati</taxon>
        <taxon>Actinomycetota</taxon>
        <taxon>Actinomycetes</taxon>
        <taxon>Mycobacteriales</taxon>
        <taxon>Mycobacteriaceae</taxon>
        <taxon>Mycolicibacterium</taxon>
    </lineage>
</organism>
<keyword evidence="1" id="KW-0732">Signal</keyword>
<evidence type="ECO:0000256" key="1">
    <source>
        <dbReference type="SAM" id="SignalP"/>
    </source>
</evidence>
<dbReference type="Proteomes" id="UP000094243">
    <property type="component" value="Unassembled WGS sequence"/>
</dbReference>
<feature type="signal peptide" evidence="1">
    <location>
        <begin position="1"/>
        <end position="20"/>
    </location>
</feature>
<protein>
    <recommendedName>
        <fullName evidence="2">DUF5642 domain-containing protein</fullName>
    </recommendedName>
</protein>
<name>A0A1E3RWA0_9MYCO</name>
<keyword evidence="4" id="KW-1185">Reference proteome</keyword>
<feature type="chain" id="PRO_5009135234" description="DUF5642 domain-containing protein" evidence="1">
    <location>
        <begin position="21"/>
        <end position="215"/>
    </location>
</feature>
<dbReference type="Pfam" id="PF18702">
    <property type="entry name" value="DUF5642"/>
    <property type="match status" value="1"/>
</dbReference>
<feature type="domain" description="DUF5642" evidence="2">
    <location>
        <begin position="33"/>
        <end position="214"/>
    </location>
</feature>
<dbReference type="AlphaFoldDB" id="A0A1E3RWA0"/>
<reference evidence="4" key="1">
    <citation type="submission" date="2016-09" db="EMBL/GenBank/DDBJ databases">
        <authorList>
            <person name="Greninger A.L."/>
            <person name="Jerome K.R."/>
            <person name="Mcnair B."/>
            <person name="Wallis C."/>
            <person name="Fang F."/>
        </authorList>
    </citation>
    <scope>NUCLEOTIDE SEQUENCE [LARGE SCALE GENOMIC DNA]</scope>
    <source>
        <strain evidence="4">M7</strain>
    </source>
</reference>
<proteinExistence type="predicted"/>
<dbReference type="OrthoDB" id="4641260at2"/>
<evidence type="ECO:0000313" key="4">
    <source>
        <dbReference type="Proteomes" id="UP000094243"/>
    </source>
</evidence>
<gene>
    <name evidence="3" type="ORF">BHQ17_12280</name>
</gene>
<evidence type="ECO:0000259" key="2">
    <source>
        <dbReference type="Pfam" id="PF18702"/>
    </source>
</evidence>
<dbReference type="EMBL" id="MIGZ01000061">
    <property type="protein sequence ID" value="ODQ93692.1"/>
    <property type="molecule type" value="Genomic_DNA"/>
</dbReference>
<evidence type="ECO:0000313" key="3">
    <source>
        <dbReference type="EMBL" id="ODQ93692.1"/>
    </source>
</evidence>
<comment type="caution">
    <text evidence="3">The sequence shown here is derived from an EMBL/GenBank/DDBJ whole genome shotgun (WGS) entry which is preliminary data.</text>
</comment>
<dbReference type="PROSITE" id="PS51257">
    <property type="entry name" value="PROKAR_LIPOPROTEIN"/>
    <property type="match status" value="1"/>
</dbReference>
<accession>A0A1E3RWA0</accession>
<sequence length="215" mass="21589">MRAVVAVVALAAAACGGPPAPPPTSSTTAGHVNPARIDRVRAEVPAGYEFAAVPARASPAELWGYGAGWSADPPQCAVVADPVPDATMTTGWSASGPGGIVYAVVLGSAQPVHLDPAVRHECARWTVSGGQGRGSVTFTPAPTVGDAVTLATATDSITVVEGGTQTRSDAWTVTAYLGSHVAFVAVVTDPGSPNPQLGHEFAAELLTETVSALRG</sequence>